<evidence type="ECO:0000313" key="3">
    <source>
        <dbReference type="EMBL" id="EKC29164.1"/>
    </source>
</evidence>
<dbReference type="InterPro" id="IPR011993">
    <property type="entry name" value="PH-like_dom_sf"/>
</dbReference>
<dbReference type="Gene3D" id="2.30.29.30">
    <property type="entry name" value="Pleckstrin-homology domain (PH domain)/Phosphotyrosine-binding domain (PTB)"/>
    <property type="match status" value="1"/>
</dbReference>
<evidence type="ECO:0000256" key="2">
    <source>
        <dbReference type="ARBA" id="ARBA00023098"/>
    </source>
</evidence>
<dbReference type="GO" id="GO:0016579">
    <property type="term" value="P:protein deubiquitination"/>
    <property type="evidence" value="ECO:0007669"/>
    <property type="project" value="InterPro"/>
</dbReference>
<dbReference type="SUPFAM" id="SSF49562">
    <property type="entry name" value="C2 domain (Calcium/lipid-binding domain, CaLB)"/>
    <property type="match status" value="1"/>
</dbReference>
<dbReference type="InterPro" id="IPR038765">
    <property type="entry name" value="Papain-like_cys_pep_sf"/>
</dbReference>
<dbReference type="PROSITE" id="PS50235">
    <property type="entry name" value="USP_3"/>
    <property type="match status" value="1"/>
</dbReference>
<dbReference type="PROSITE" id="PS00972">
    <property type="entry name" value="USP_1"/>
    <property type="match status" value="1"/>
</dbReference>
<dbReference type="InterPro" id="IPR035892">
    <property type="entry name" value="C2_domain_sf"/>
</dbReference>
<dbReference type="InterPro" id="IPR039034">
    <property type="entry name" value="INPP4"/>
</dbReference>
<keyword evidence="1 3" id="KW-0378">Hydrolase</keyword>
<protein>
    <submittedName>
        <fullName evidence="3">Ubiquitin carboxyl-terminal hydrolase 46</fullName>
    </submittedName>
</protein>
<dbReference type="GO" id="GO:0016316">
    <property type="term" value="F:phosphatidylinositol-3,4-bisphosphate 4-phosphatase activity"/>
    <property type="evidence" value="ECO:0007669"/>
    <property type="project" value="InterPro"/>
</dbReference>
<dbReference type="InParanoid" id="K1QDL9"/>
<proteinExistence type="predicted"/>
<dbReference type="PANTHER" id="PTHR12187">
    <property type="entry name" value="AGAP000124-PA"/>
    <property type="match status" value="1"/>
</dbReference>
<dbReference type="PROSITE" id="PS50003">
    <property type="entry name" value="PH_DOMAIN"/>
    <property type="match status" value="1"/>
</dbReference>
<evidence type="ECO:0000256" key="1">
    <source>
        <dbReference type="ARBA" id="ARBA00022801"/>
    </source>
</evidence>
<dbReference type="InterPro" id="IPR028889">
    <property type="entry name" value="USP"/>
</dbReference>
<dbReference type="SUPFAM" id="SSF54001">
    <property type="entry name" value="Cysteine proteinases"/>
    <property type="match status" value="1"/>
</dbReference>
<keyword evidence="2" id="KW-0443">Lipid metabolism</keyword>
<gene>
    <name evidence="3" type="ORF">CGI_10024286</name>
</gene>
<dbReference type="SMART" id="SM00233">
    <property type="entry name" value="PH"/>
    <property type="match status" value="1"/>
</dbReference>
<dbReference type="Pfam" id="PF00443">
    <property type="entry name" value="UCH"/>
    <property type="match status" value="1"/>
</dbReference>
<dbReference type="InterPro" id="IPR001394">
    <property type="entry name" value="Peptidase_C19_UCH"/>
</dbReference>
<dbReference type="PROSITE" id="PS00973">
    <property type="entry name" value="USP_2"/>
    <property type="match status" value="1"/>
</dbReference>
<dbReference type="Gene3D" id="3.90.70.10">
    <property type="entry name" value="Cysteine proteinases"/>
    <property type="match status" value="1"/>
</dbReference>
<dbReference type="InterPro" id="IPR018200">
    <property type="entry name" value="USP_CS"/>
</dbReference>
<dbReference type="HOGENOM" id="CLU_253667_0_0_1"/>
<dbReference type="PANTHER" id="PTHR12187:SF11">
    <property type="entry name" value="PHOSPHATIDYLINOSITOL-3,4-BISPHOSPHATE 4-PHOSPHATASE"/>
    <property type="match status" value="1"/>
</dbReference>
<name>K1QDL9_MAGGI</name>
<accession>K1QDL9</accession>
<dbReference type="FunCoup" id="K1QDL9">
    <property type="interactions" value="504"/>
</dbReference>
<dbReference type="SUPFAM" id="SSF50729">
    <property type="entry name" value="PH domain-like"/>
    <property type="match status" value="1"/>
</dbReference>
<dbReference type="InterPro" id="IPR001849">
    <property type="entry name" value="PH_domain"/>
</dbReference>
<dbReference type="CDD" id="cd02663">
    <property type="entry name" value="Peptidase_C19G"/>
    <property type="match status" value="1"/>
</dbReference>
<dbReference type="Pfam" id="PF00169">
    <property type="entry name" value="PH"/>
    <property type="match status" value="1"/>
</dbReference>
<reference evidence="3" key="1">
    <citation type="journal article" date="2012" name="Nature">
        <title>The oyster genome reveals stress adaptation and complexity of shell formation.</title>
        <authorList>
            <person name="Zhang G."/>
            <person name="Fang X."/>
            <person name="Guo X."/>
            <person name="Li L."/>
            <person name="Luo R."/>
            <person name="Xu F."/>
            <person name="Yang P."/>
            <person name="Zhang L."/>
            <person name="Wang X."/>
            <person name="Qi H."/>
            <person name="Xiong Z."/>
            <person name="Que H."/>
            <person name="Xie Y."/>
            <person name="Holland P.W."/>
            <person name="Paps J."/>
            <person name="Zhu Y."/>
            <person name="Wu F."/>
            <person name="Chen Y."/>
            <person name="Wang J."/>
            <person name="Peng C."/>
            <person name="Meng J."/>
            <person name="Yang L."/>
            <person name="Liu J."/>
            <person name="Wen B."/>
            <person name="Zhang N."/>
            <person name="Huang Z."/>
            <person name="Zhu Q."/>
            <person name="Feng Y."/>
            <person name="Mount A."/>
            <person name="Hedgecock D."/>
            <person name="Xu Z."/>
            <person name="Liu Y."/>
            <person name="Domazet-Loso T."/>
            <person name="Du Y."/>
            <person name="Sun X."/>
            <person name="Zhang S."/>
            <person name="Liu B."/>
            <person name="Cheng P."/>
            <person name="Jiang X."/>
            <person name="Li J."/>
            <person name="Fan D."/>
            <person name="Wang W."/>
            <person name="Fu W."/>
            <person name="Wang T."/>
            <person name="Wang B."/>
            <person name="Zhang J."/>
            <person name="Peng Z."/>
            <person name="Li Y."/>
            <person name="Li N."/>
            <person name="Wang J."/>
            <person name="Chen M."/>
            <person name="He Y."/>
            <person name="Tan F."/>
            <person name="Song X."/>
            <person name="Zheng Q."/>
            <person name="Huang R."/>
            <person name="Yang H."/>
            <person name="Du X."/>
            <person name="Chen L."/>
            <person name="Yang M."/>
            <person name="Gaffney P.M."/>
            <person name="Wang S."/>
            <person name="Luo L."/>
            <person name="She Z."/>
            <person name="Ming Y."/>
            <person name="Huang W."/>
            <person name="Zhang S."/>
            <person name="Huang B."/>
            <person name="Zhang Y."/>
            <person name="Qu T."/>
            <person name="Ni P."/>
            <person name="Miao G."/>
            <person name="Wang J."/>
            <person name="Wang Q."/>
            <person name="Steinberg C.E."/>
            <person name="Wang H."/>
            <person name="Li N."/>
            <person name="Qian L."/>
            <person name="Zhang G."/>
            <person name="Li Y."/>
            <person name="Yang H."/>
            <person name="Liu X."/>
            <person name="Wang J."/>
            <person name="Yin Y."/>
            <person name="Wang J."/>
        </authorList>
    </citation>
    <scope>NUCLEOTIDE SEQUENCE [LARGE SCALE GENOMIC DNA]</scope>
    <source>
        <strain evidence="3">05x7-T-G4-1.051#20</strain>
    </source>
</reference>
<organism evidence="3">
    <name type="scientific">Magallana gigas</name>
    <name type="common">Pacific oyster</name>
    <name type="synonym">Crassostrea gigas</name>
    <dbReference type="NCBI Taxonomy" id="29159"/>
    <lineage>
        <taxon>Eukaryota</taxon>
        <taxon>Metazoa</taxon>
        <taxon>Spiralia</taxon>
        <taxon>Lophotrochozoa</taxon>
        <taxon>Mollusca</taxon>
        <taxon>Bivalvia</taxon>
        <taxon>Autobranchia</taxon>
        <taxon>Pteriomorphia</taxon>
        <taxon>Ostreida</taxon>
        <taxon>Ostreoidea</taxon>
        <taxon>Ostreidae</taxon>
        <taxon>Magallana</taxon>
    </lineage>
</organism>
<dbReference type="GO" id="GO:0005737">
    <property type="term" value="C:cytoplasm"/>
    <property type="evidence" value="ECO:0007669"/>
    <property type="project" value="TreeGrafter"/>
</dbReference>
<sequence>MIIDGPLQISAMRFNNKELAYLAHHGTFDKQGSLLMKDKTDGLFKKGEEYQKRYLRLKGNLLFYFKDKDKSVSSEPPLGVLVIERCTVELDLEAVDFGFLIVYEGEDHTYKFQAPSEDERDEWIQVIHTASYECLKMQLQSLREQIQAKTGRDPITQPPPTEFGMEYETQSQAVKWIECSRNHSRKKCYSQKISQKTHERTFTKALYFVGNASDDPALEICLSCNDLHNDVSGQPPNPFIVLSTIVPPQQTWIQHSNTEVVEGSNDPQFLKTIGFGDKDGVDLNMRVKITVYHVKERLTGTMSQLGHAIFTLKDVLMNVEMKSKMRLVGPDPLDCGTVTIMAWVNDTNLSLSQSETDSNPKKPAIVRHRSKRVDTLRPHYKNIITRTFRFDTTKGDVKLLVHEYMGESLFSLDIPIQLLRLWIEEEKHVLSQLQDIGQLPPKYDSDQISLITVSASIVSKYTDSLNSLTSHQGPCFKASCKKGDKELEFLPLNLHLQRMTVINEEKNTTGWYDAITVGAFTAYAQKYKHGGLSRLLSQLQESHSTENNSVTNLSLACDLVNSIYDHKMSISKDCDTLCRLASSGTAEEMTEITNSLQQKIKELVEECDSPLVQNTADEYNRIKVELSQNSSQSSLDSLSGDTTPGAKVNEDTGKNLKWSGTDFVKSPTAEPWEMTRLNMEAAAMCLISIVDDLVVGESAEKSKWLEEINPAVMKLKSFLEIVYQKILLIVMFLNIKEHRGNSRLMHIVRYRRDVCFSHALTTLVSGFVTKITSCISNEEFLKQIQEVGIFCQFEGLLSCHGDEMGMIEDFCVAVDDLKFVRFQFVKTDDPSVSPTVFQDGHFKSGAFGDFHRHCVCVSIPLQDEMFNKLPNELQRGGKINVTPVLFNIGINEQASLADKIGDTSLQEKINTENVIKVISYLEKYEKIFGSLDKGKSGQGTMNDLKSKLVYNTASKKSKNTDVLKLAAEICRKVNGIRVTSCKSAKDRTSMSVTLEQVYILQQEHDLASHVFSQALDCFRSEGVRRENTYKNIGSRKYAFNSFQLLYVPKLYRPPNGTYGNGNNYSHLEKEIGSDQLPANEHYFGLVNFGNTCYCNSVLQALYFCRPFRDRVLQFKQLQKNNKKESLLTCLADLFYSIASQKKKVGTIAPKKFITRLRKEYDLFDNFMQQDAHEFLNYLLNRVSELLQAEKQGNKGKINGAENQNKTEPTWVEDLFQGTFTNETRCLTCETVSSKDEDFLDLSVDVEQNTSITHCLRGFSSMETLSDEHKYYCEVCGTKQEAQKRMRVKKLPKILALHLKRFKYMEQLNRFTKLSHRVLFTFELRLFETSDDAYNPDRMYDLVAVVIHIGSTLNRGHYVSIVKSDGFWLLFDDDVVDKIDPSAIEDFYGMSSADMQQKTSETGYILFYQSRE</sequence>
<dbReference type="GO" id="GO:0004843">
    <property type="term" value="F:cysteine-type deubiquitinase activity"/>
    <property type="evidence" value="ECO:0007669"/>
    <property type="project" value="InterPro"/>
</dbReference>
<dbReference type="EMBL" id="JH819020">
    <property type="protein sequence ID" value="EKC29164.1"/>
    <property type="molecule type" value="Genomic_DNA"/>
</dbReference>